<dbReference type="KEGG" id="snk:CP967_10175"/>
<accession>A0A5J6F8H0</accession>
<evidence type="ECO:0000313" key="1">
    <source>
        <dbReference type="EMBL" id="QEU72303.1"/>
    </source>
</evidence>
<sequence>MPSYHEVMSTDLSALVTAADAWDALAGGLSATQDTYRSEVYDITLGPAWVGESADAARRLFGATLQEYATFCAQAEGVAVLLRDAHAQLVPLRSAVEAAAREAVAAGMAVSGQGRCRLDFGRLPEAQRTAALHDPGLPAVEQSWTDHIARAVEAVTTADTAFAAAVKGATATAGPAGT</sequence>
<dbReference type="EMBL" id="CP023702">
    <property type="protein sequence ID" value="QEU72303.1"/>
    <property type="molecule type" value="Genomic_DNA"/>
</dbReference>
<reference evidence="1 2" key="1">
    <citation type="submission" date="2017-09" db="EMBL/GenBank/DDBJ databases">
        <authorList>
            <person name="Lee N."/>
            <person name="Cho B.-K."/>
        </authorList>
    </citation>
    <scope>NUCLEOTIDE SEQUENCE [LARGE SCALE GENOMIC DNA]</scope>
    <source>
        <strain evidence="1 2">ATCC 12769</strain>
    </source>
</reference>
<keyword evidence="2" id="KW-1185">Reference proteome</keyword>
<dbReference type="OrthoDB" id="3543532at2"/>
<proteinExistence type="predicted"/>
<organism evidence="1 2">
    <name type="scientific">Streptomyces nitrosporeus</name>
    <dbReference type="NCBI Taxonomy" id="28894"/>
    <lineage>
        <taxon>Bacteria</taxon>
        <taxon>Bacillati</taxon>
        <taxon>Actinomycetota</taxon>
        <taxon>Actinomycetes</taxon>
        <taxon>Kitasatosporales</taxon>
        <taxon>Streptomycetaceae</taxon>
        <taxon>Streptomyces</taxon>
    </lineage>
</organism>
<dbReference type="RefSeq" id="WP_150487656.1">
    <property type="nucleotide sequence ID" value="NZ_BMUV01000001.1"/>
</dbReference>
<protein>
    <submittedName>
        <fullName evidence="1">Uncharacterized protein</fullName>
    </submittedName>
</protein>
<evidence type="ECO:0000313" key="2">
    <source>
        <dbReference type="Proteomes" id="UP000326178"/>
    </source>
</evidence>
<gene>
    <name evidence="1" type="ORF">CP967_10175</name>
</gene>
<dbReference type="Proteomes" id="UP000326178">
    <property type="component" value="Chromosome"/>
</dbReference>
<dbReference type="AlphaFoldDB" id="A0A5J6F8H0"/>
<name>A0A5J6F8H0_9ACTN</name>